<evidence type="ECO:0000313" key="2">
    <source>
        <dbReference type="Proteomes" id="UP000029492"/>
    </source>
</evidence>
<dbReference type="STRING" id="693986.MOC_3054"/>
<organism evidence="1 2">
    <name type="scientific">Methylobacterium oryzae CBMB20</name>
    <dbReference type="NCBI Taxonomy" id="693986"/>
    <lineage>
        <taxon>Bacteria</taxon>
        <taxon>Pseudomonadati</taxon>
        <taxon>Pseudomonadota</taxon>
        <taxon>Alphaproteobacteria</taxon>
        <taxon>Hyphomicrobiales</taxon>
        <taxon>Methylobacteriaceae</taxon>
        <taxon>Methylobacterium</taxon>
    </lineage>
</organism>
<protein>
    <submittedName>
        <fullName evidence="1">Protein of unassigned function</fullName>
    </submittedName>
</protein>
<sequence length="44" mass="4927">MGRNWLRNRRLVTDPVWPSSVNGRLREAVRAEAAGRVPQSGPRG</sequence>
<keyword evidence="2" id="KW-1185">Reference proteome</keyword>
<accession>A0A089Q8B5</accession>
<dbReference type="AlphaFoldDB" id="A0A089Q8B5"/>
<name>A0A089Q8B5_9HYPH</name>
<dbReference type="HOGENOM" id="CLU_3218547_0_0_5"/>
<proteinExistence type="predicted"/>
<gene>
    <name evidence="1" type="ORF">MOC_3054</name>
</gene>
<dbReference type="Proteomes" id="UP000029492">
    <property type="component" value="Chromosome"/>
</dbReference>
<reference evidence="1 2" key="1">
    <citation type="journal article" date="2014" name="PLoS ONE">
        <title>Genome Information of Methylobacterium oryzae, a Plant-Probiotic Methylotroph in the Phyllosphere.</title>
        <authorList>
            <person name="Kwak M.J."/>
            <person name="Jeong H."/>
            <person name="Madhaiyan M."/>
            <person name="Lee Y."/>
            <person name="Sa T.M."/>
            <person name="Oh T.K."/>
            <person name="Kim J.F."/>
        </authorList>
    </citation>
    <scope>NUCLEOTIDE SEQUENCE [LARGE SCALE GENOMIC DNA]</scope>
    <source>
        <strain evidence="1 2">CBMB20</strain>
    </source>
</reference>
<evidence type="ECO:0000313" key="1">
    <source>
        <dbReference type="EMBL" id="AIQ90809.1"/>
    </source>
</evidence>
<dbReference type="KEGG" id="mor:MOC_3054"/>
<dbReference type="EMBL" id="CP003811">
    <property type="protein sequence ID" value="AIQ90809.1"/>
    <property type="molecule type" value="Genomic_DNA"/>
</dbReference>